<keyword evidence="3" id="KW-1185">Reference proteome</keyword>
<proteinExistence type="predicted"/>
<feature type="region of interest" description="Disordered" evidence="1">
    <location>
        <begin position="15"/>
        <end position="84"/>
    </location>
</feature>
<evidence type="ECO:0000256" key="1">
    <source>
        <dbReference type="SAM" id="MobiDB-lite"/>
    </source>
</evidence>
<reference evidence="2" key="1">
    <citation type="submission" date="2021-06" db="EMBL/GenBank/DDBJ databases">
        <authorList>
            <person name="Hodson N. C."/>
            <person name="Mongue J. A."/>
            <person name="Jaron S. K."/>
        </authorList>
    </citation>
    <scope>NUCLEOTIDE SEQUENCE</scope>
</reference>
<accession>A0A8J2NKM8</accession>
<name>A0A8J2NKM8_9HEXA</name>
<feature type="compositionally biased region" description="Acidic residues" evidence="1">
    <location>
        <begin position="33"/>
        <end position="65"/>
    </location>
</feature>
<dbReference type="EMBL" id="CAJVCH010016835">
    <property type="protein sequence ID" value="CAG7681977.1"/>
    <property type="molecule type" value="Genomic_DNA"/>
</dbReference>
<comment type="caution">
    <text evidence="2">The sequence shown here is derived from an EMBL/GenBank/DDBJ whole genome shotgun (WGS) entry which is preliminary data.</text>
</comment>
<dbReference type="AlphaFoldDB" id="A0A8J2NKM8"/>
<sequence>MDTVFDEEEIKLELGAVEEFVTPGSSTTYDRMVDEDEDEDEDDGDDDPFAVEDSDGGMDMDELSLDTEREAYESSKDDSETDLEGEILGMDTTSDVPWTVRHPISQTGFGSKVPKKLKDALELLKGELNLYKQQKPYTDAIKCASDPHKIEEALSSWKASCPETCEKLEEQLTAEFLAYTFIKFMLRRQYDDDDDGTERPYRPTTEEEWGFVSDFLCSVSKGENEIYKFFDRLKNHESFTQYLPYIESLSLGQVSTLIWDSSIRAQRIILKLSNLHESALSTLDKIIKLNRDSTATTKIECEYLEARIKLEAERAIQNYGTSELTTNGRRNLLRGLSAPYIKSENGIAGPSWNPYELPFTFQQLSQANFSQMELEAFQVAVLKTVIETRTAQIEDRCSQLLTKAVNNSTKPQQRAFEKSTLAVSGLDA</sequence>
<gene>
    <name evidence="2" type="ORF">AFUS01_LOCUS2872</name>
</gene>
<organism evidence="2 3">
    <name type="scientific">Allacma fusca</name>
    <dbReference type="NCBI Taxonomy" id="39272"/>
    <lineage>
        <taxon>Eukaryota</taxon>
        <taxon>Metazoa</taxon>
        <taxon>Ecdysozoa</taxon>
        <taxon>Arthropoda</taxon>
        <taxon>Hexapoda</taxon>
        <taxon>Collembola</taxon>
        <taxon>Symphypleona</taxon>
        <taxon>Sminthuridae</taxon>
        <taxon>Allacma</taxon>
    </lineage>
</organism>
<evidence type="ECO:0000313" key="3">
    <source>
        <dbReference type="Proteomes" id="UP000708208"/>
    </source>
</evidence>
<dbReference type="Proteomes" id="UP000708208">
    <property type="component" value="Unassembled WGS sequence"/>
</dbReference>
<feature type="compositionally biased region" description="Basic and acidic residues" evidence="1">
    <location>
        <begin position="66"/>
        <end position="78"/>
    </location>
</feature>
<protein>
    <submittedName>
        <fullName evidence="2">Uncharacterized protein</fullName>
    </submittedName>
</protein>
<evidence type="ECO:0000313" key="2">
    <source>
        <dbReference type="EMBL" id="CAG7681977.1"/>
    </source>
</evidence>